<feature type="site" description="Transition state stabilizer" evidence="9">
    <location>
        <position position="33"/>
    </location>
</feature>
<evidence type="ECO:0000256" key="10">
    <source>
        <dbReference type="SAM" id="MobiDB-lite"/>
    </source>
</evidence>
<keyword evidence="5 9" id="KW-0547">Nucleotide-binding</keyword>
<evidence type="ECO:0000256" key="1">
    <source>
        <dbReference type="ARBA" id="ARBA00004828"/>
    </source>
</evidence>
<feature type="binding site" evidence="9">
    <location>
        <begin position="68"/>
        <end position="69"/>
    </location>
    <ligand>
        <name>substrate</name>
    </ligand>
</feature>
<dbReference type="EC" id="2.7.2.8" evidence="9"/>
<evidence type="ECO:0000256" key="3">
    <source>
        <dbReference type="ARBA" id="ARBA00022605"/>
    </source>
</evidence>
<evidence type="ECO:0000256" key="6">
    <source>
        <dbReference type="ARBA" id="ARBA00022777"/>
    </source>
</evidence>
<dbReference type="InterPro" id="IPR004662">
    <property type="entry name" value="AcgluKinase_fam"/>
</dbReference>
<reference evidence="12 13" key="1">
    <citation type="submission" date="2020-08" db="EMBL/GenBank/DDBJ databases">
        <title>Sequencing the genomes of 1000 actinobacteria strains.</title>
        <authorList>
            <person name="Klenk H.-P."/>
        </authorList>
    </citation>
    <scope>NUCLEOTIDE SEQUENCE [LARGE SCALE GENOMIC DNA]</scope>
    <source>
        <strain evidence="12 13">DSM 41827</strain>
    </source>
</reference>
<dbReference type="SUPFAM" id="SSF53633">
    <property type="entry name" value="Carbamate kinase-like"/>
    <property type="match status" value="1"/>
</dbReference>
<feature type="site" description="Transition state stabilizer" evidence="9">
    <location>
        <position position="250"/>
    </location>
</feature>
<feature type="region of interest" description="Disordered" evidence="10">
    <location>
        <begin position="286"/>
        <end position="318"/>
    </location>
</feature>
<keyword evidence="2 9" id="KW-0055">Arginine biosynthesis</keyword>
<evidence type="ECO:0000313" key="13">
    <source>
        <dbReference type="Proteomes" id="UP000577386"/>
    </source>
</evidence>
<evidence type="ECO:0000256" key="8">
    <source>
        <dbReference type="ARBA" id="ARBA00048141"/>
    </source>
</evidence>
<name>A0A7W3RQ04_STRMR</name>
<dbReference type="RefSeq" id="WP_182777908.1">
    <property type="nucleotide sequence ID" value="NZ_BAAAHW010000039.1"/>
</dbReference>
<feature type="region of interest" description="Disordered" evidence="10">
    <location>
        <begin position="1"/>
        <end position="20"/>
    </location>
</feature>
<evidence type="ECO:0000256" key="2">
    <source>
        <dbReference type="ARBA" id="ARBA00022571"/>
    </source>
</evidence>
<dbReference type="PRINTS" id="PR00474">
    <property type="entry name" value="GLU5KINASE"/>
</dbReference>
<dbReference type="HAMAP" id="MF_00082">
    <property type="entry name" value="ArgB"/>
    <property type="match status" value="1"/>
</dbReference>
<keyword evidence="6 9" id="KW-0418">Kinase</keyword>
<accession>A0A7W3RQ04</accession>
<proteinExistence type="inferred from homology"/>
<dbReference type="InterPro" id="IPR037528">
    <property type="entry name" value="ArgB"/>
</dbReference>
<comment type="caution">
    <text evidence="12">The sequence shown here is derived from an EMBL/GenBank/DDBJ whole genome shotgun (WGS) entry which is preliminary data.</text>
</comment>
<dbReference type="InterPro" id="IPR001048">
    <property type="entry name" value="Asp/Glu/Uridylate_kinase"/>
</dbReference>
<evidence type="ECO:0000259" key="11">
    <source>
        <dbReference type="Pfam" id="PF00696"/>
    </source>
</evidence>
<dbReference type="GO" id="GO:0005524">
    <property type="term" value="F:ATP binding"/>
    <property type="evidence" value="ECO:0007669"/>
    <property type="project" value="UniProtKB-UniRule"/>
</dbReference>
<dbReference type="FunFam" id="3.40.1160.10:FF:000004">
    <property type="entry name" value="Acetylglutamate kinase"/>
    <property type="match status" value="1"/>
</dbReference>
<evidence type="ECO:0000256" key="4">
    <source>
        <dbReference type="ARBA" id="ARBA00022679"/>
    </source>
</evidence>
<dbReference type="GO" id="GO:0042450">
    <property type="term" value="P:L-arginine biosynthetic process via ornithine"/>
    <property type="evidence" value="ECO:0007669"/>
    <property type="project" value="UniProtKB-UniRule"/>
</dbReference>
<dbReference type="Proteomes" id="UP000577386">
    <property type="component" value="Unassembled WGS sequence"/>
</dbReference>
<evidence type="ECO:0000256" key="7">
    <source>
        <dbReference type="ARBA" id="ARBA00022840"/>
    </source>
</evidence>
<organism evidence="12 13">
    <name type="scientific">Streptomyces murinus</name>
    <dbReference type="NCBI Taxonomy" id="33900"/>
    <lineage>
        <taxon>Bacteria</taxon>
        <taxon>Bacillati</taxon>
        <taxon>Actinomycetota</taxon>
        <taxon>Actinomycetes</taxon>
        <taxon>Kitasatosporales</taxon>
        <taxon>Streptomycetaceae</taxon>
        <taxon>Streptomyces</taxon>
    </lineage>
</organism>
<dbReference type="EMBL" id="JACJIJ010000002">
    <property type="protein sequence ID" value="MBA9057781.1"/>
    <property type="molecule type" value="Genomic_DNA"/>
</dbReference>
<dbReference type="GO" id="GO:0003991">
    <property type="term" value="F:acetylglutamate kinase activity"/>
    <property type="evidence" value="ECO:0007669"/>
    <property type="project" value="UniProtKB-UniRule"/>
</dbReference>
<dbReference type="InterPro" id="IPR001057">
    <property type="entry name" value="Glu/AcGlu_kinase"/>
</dbReference>
<protein>
    <recommendedName>
        <fullName evidence="9">Acetylglutamate kinase</fullName>
        <ecNumber evidence="9">2.7.2.8</ecNumber>
    </recommendedName>
    <alternativeName>
        <fullName evidence="9">N-acetyl-L-glutamate 5-phosphotransferase</fullName>
    </alternativeName>
    <alternativeName>
        <fullName evidence="9">NAG kinase</fullName>
        <shortName evidence="9">NAGK</shortName>
    </alternativeName>
</protein>
<gene>
    <name evidence="9" type="primary">argB</name>
    <name evidence="12" type="ORF">HDA42_006959</name>
</gene>
<comment type="subcellular location">
    <subcellularLocation>
        <location evidence="9">Cytoplasm</location>
    </subcellularLocation>
</comment>
<dbReference type="InterPro" id="IPR036393">
    <property type="entry name" value="AceGlu_kinase-like_sf"/>
</dbReference>
<keyword evidence="13" id="KW-1185">Reference proteome</keyword>
<comment type="pathway">
    <text evidence="1 9">Amino-acid biosynthesis; L-arginine biosynthesis; N(2)-acetyl-L-ornithine from L-glutamate: step 2/4.</text>
</comment>
<dbReference type="GeneID" id="93978232"/>
<dbReference type="Gene3D" id="3.40.1160.10">
    <property type="entry name" value="Acetylglutamate kinase-like"/>
    <property type="match status" value="1"/>
</dbReference>
<evidence type="ECO:0000313" key="12">
    <source>
        <dbReference type="EMBL" id="MBA9057781.1"/>
    </source>
</evidence>
<comment type="function">
    <text evidence="9">Catalyzes the ATP-dependent phosphorylation of N-acetyl-L-glutamate.</text>
</comment>
<keyword evidence="4 9" id="KW-0808">Transferase</keyword>
<dbReference type="GO" id="GO:0005737">
    <property type="term" value="C:cytoplasm"/>
    <property type="evidence" value="ECO:0007669"/>
    <property type="project" value="UniProtKB-SubCell"/>
</dbReference>
<feature type="compositionally biased region" description="Basic and acidic residues" evidence="10">
    <location>
        <begin position="293"/>
        <end position="306"/>
    </location>
</feature>
<feature type="domain" description="Aspartate/glutamate/uridylate kinase" evidence="11">
    <location>
        <begin position="28"/>
        <end position="269"/>
    </location>
</feature>
<keyword evidence="3 9" id="KW-0028">Amino-acid biosynthesis</keyword>
<keyword evidence="9" id="KW-0963">Cytoplasm</keyword>
<dbReference type="AlphaFoldDB" id="A0A7W3RQ04"/>
<dbReference type="UniPathway" id="UPA00068">
    <property type="reaction ID" value="UER00107"/>
</dbReference>
<evidence type="ECO:0000256" key="5">
    <source>
        <dbReference type="ARBA" id="ARBA00022741"/>
    </source>
</evidence>
<dbReference type="NCBIfam" id="TIGR00761">
    <property type="entry name" value="argB"/>
    <property type="match status" value="1"/>
</dbReference>
<evidence type="ECO:0000256" key="9">
    <source>
        <dbReference type="HAMAP-Rule" id="MF_00082"/>
    </source>
</evidence>
<dbReference type="PANTHER" id="PTHR23342">
    <property type="entry name" value="N-ACETYLGLUTAMATE SYNTHASE"/>
    <property type="match status" value="1"/>
</dbReference>
<feature type="binding site" evidence="9">
    <location>
        <position position="90"/>
    </location>
    <ligand>
        <name>substrate</name>
    </ligand>
</feature>
<comment type="similarity">
    <text evidence="9">Belongs to the acetylglutamate kinase family. ArgB subfamily.</text>
</comment>
<comment type="catalytic activity">
    <reaction evidence="8 9">
        <text>N-acetyl-L-glutamate + ATP = N-acetyl-L-glutamyl 5-phosphate + ADP</text>
        <dbReference type="Rhea" id="RHEA:14629"/>
        <dbReference type="ChEBI" id="CHEBI:30616"/>
        <dbReference type="ChEBI" id="CHEBI:44337"/>
        <dbReference type="ChEBI" id="CHEBI:57936"/>
        <dbReference type="ChEBI" id="CHEBI:456216"/>
        <dbReference type="EC" id="2.7.2.8"/>
    </reaction>
</comment>
<keyword evidence="7 9" id="KW-0067">ATP-binding</keyword>
<feature type="binding site" evidence="9">
    <location>
        <position position="189"/>
    </location>
    <ligand>
        <name>substrate</name>
    </ligand>
</feature>
<sequence length="318" mass="33086">MTSTSAPTAPATPPPADPRPQLAPLVGKVVVVKFGGHAMVDEALQRSFARDVVTLLRAGVHPVVVHGGGPRISSLLTRLDLEVRFTAGLRVTTPEVLDVVRMVLAGQVQREIVGLINAHGPLAVGLTGEDAHTLTAVRRPAWVDGDPVDIGLVGDVVRVDPETILALLSRRRVPVVSPLARGAGGEVYNVNADLAAAALAGALGAERLIVLTDVAGLHADWPAGGEVIERLTAAELDALLPGLTGGMVPKMEGCLRAVRAGVRAARVIDGRVPGALLREGFHDRGAGTTVFPDRADERTQDADRPGGPHRSQGPAEHP</sequence>
<dbReference type="PIRSF" id="PIRSF000728">
    <property type="entry name" value="NAGK"/>
    <property type="match status" value="1"/>
</dbReference>
<dbReference type="PANTHER" id="PTHR23342:SF0">
    <property type="entry name" value="N-ACETYLGLUTAMATE SYNTHASE, MITOCHONDRIAL"/>
    <property type="match status" value="1"/>
</dbReference>
<dbReference type="Pfam" id="PF00696">
    <property type="entry name" value="AA_kinase"/>
    <property type="match status" value="1"/>
</dbReference>